<name>A0A4R5MMB3_9SPHI</name>
<gene>
    <name evidence="1" type="ORF">EZJ43_07810</name>
</gene>
<protein>
    <submittedName>
        <fullName evidence="1">Uncharacterized protein</fullName>
    </submittedName>
</protein>
<dbReference type="RefSeq" id="WP_133262144.1">
    <property type="nucleotide sequence ID" value="NZ_SJCY01000004.1"/>
</dbReference>
<dbReference type="AlphaFoldDB" id="A0A4R5MMB3"/>
<evidence type="ECO:0000313" key="1">
    <source>
        <dbReference type="EMBL" id="TDG36415.1"/>
    </source>
</evidence>
<dbReference type="OrthoDB" id="1363508at2"/>
<comment type="caution">
    <text evidence="1">The sequence shown here is derived from an EMBL/GenBank/DDBJ whole genome shotgun (WGS) entry which is preliminary data.</text>
</comment>
<reference evidence="1 2" key="1">
    <citation type="submission" date="2019-02" db="EMBL/GenBank/DDBJ databases">
        <title>Pedobacter sp. nov., a novel speices isolated from soil of pinguins habitat in Antarcitica.</title>
        <authorList>
            <person name="He R.-H."/>
        </authorList>
    </citation>
    <scope>NUCLEOTIDE SEQUENCE [LARGE SCALE GENOMIC DNA]</scope>
    <source>
        <strain evidence="1 2">E01020</strain>
    </source>
</reference>
<accession>A0A4R5MMB3</accession>
<keyword evidence="2" id="KW-1185">Reference proteome</keyword>
<organism evidence="1 2">
    <name type="scientific">Pedobacter changchengzhani</name>
    <dbReference type="NCBI Taxonomy" id="2529274"/>
    <lineage>
        <taxon>Bacteria</taxon>
        <taxon>Pseudomonadati</taxon>
        <taxon>Bacteroidota</taxon>
        <taxon>Sphingobacteriia</taxon>
        <taxon>Sphingobacteriales</taxon>
        <taxon>Sphingobacteriaceae</taxon>
        <taxon>Pedobacter</taxon>
    </lineage>
</organism>
<dbReference type="Proteomes" id="UP000295668">
    <property type="component" value="Unassembled WGS sequence"/>
</dbReference>
<dbReference type="EMBL" id="SJCY01000004">
    <property type="protein sequence ID" value="TDG36415.1"/>
    <property type="molecule type" value="Genomic_DNA"/>
</dbReference>
<sequence length="427" mass="49510">MRIIFIVFLSVFTANVYGQVAIAPPMSFSKSENLSLDAYKILKANKFLDFANADTLKEVVDGKIIKTTPLKTYFSYRKDWAKIEAEDTTSYRRKPIQYSTEKYDYTYTDTTMTETYIEGGAYGVHKEIKTVYNPKGFLKLHEIKVFINDNYVETRTSKYIFDDKNRAIKIVESVTKKDEKENKQDIITAVYEPNQITVTSENGKIELLFSKKIVIRKQLIKHPPGQDKNVYRAFSGTDNVLMSIALNDDEITISEFKKGLETTIKEKIFPTKIANVFYVDIQKMQYKKPNQGNYYLLAVNPQSRKLEFFLDTGFVTIPSINNFLANKENLTKSMSVLLISELNLEEYKSLPPILQISESDKIKFKALDEVRYKDAVAFDNNQKLTEKDKMKLMLKQLQILSFNCLLLNYQPPNDKESWDFLRSLTKK</sequence>
<evidence type="ECO:0000313" key="2">
    <source>
        <dbReference type="Proteomes" id="UP000295668"/>
    </source>
</evidence>
<proteinExistence type="predicted"/>